<dbReference type="EMBL" id="JAUUTY010000007">
    <property type="protein sequence ID" value="KAK1604298.1"/>
    <property type="molecule type" value="Genomic_DNA"/>
</dbReference>
<name>A0AAD8QK46_LOLMU</name>
<feature type="region of interest" description="Disordered" evidence="2">
    <location>
        <begin position="441"/>
        <end position="484"/>
    </location>
</feature>
<evidence type="ECO:0008006" key="7">
    <source>
        <dbReference type="Google" id="ProtNLM"/>
    </source>
</evidence>
<feature type="compositionally biased region" description="Polar residues" evidence="2">
    <location>
        <begin position="461"/>
        <end position="472"/>
    </location>
</feature>
<dbReference type="PROSITE" id="PS50158">
    <property type="entry name" value="ZF_CCHC"/>
    <property type="match status" value="1"/>
</dbReference>
<keyword evidence="1" id="KW-0862">Zinc</keyword>
<dbReference type="Pfam" id="PF03732">
    <property type="entry name" value="Retrotrans_gag"/>
    <property type="match status" value="1"/>
</dbReference>
<comment type="caution">
    <text evidence="5">The sequence shown here is derived from an EMBL/GenBank/DDBJ whole genome shotgun (WGS) entry which is preliminary data.</text>
</comment>
<keyword evidence="1" id="KW-0863">Zinc-finger</keyword>
<feature type="domain" description="Integrase catalytic" evidence="4">
    <location>
        <begin position="782"/>
        <end position="956"/>
    </location>
</feature>
<dbReference type="InterPro" id="IPR036397">
    <property type="entry name" value="RNaseH_sf"/>
</dbReference>
<proteinExistence type="predicted"/>
<feature type="region of interest" description="Disordered" evidence="2">
    <location>
        <begin position="719"/>
        <end position="743"/>
    </location>
</feature>
<dbReference type="InterPro" id="IPR012337">
    <property type="entry name" value="RNaseH-like_sf"/>
</dbReference>
<evidence type="ECO:0000313" key="6">
    <source>
        <dbReference type="Proteomes" id="UP001231189"/>
    </source>
</evidence>
<feature type="domain" description="CCHC-type" evidence="3">
    <location>
        <begin position="489"/>
        <end position="504"/>
    </location>
</feature>
<keyword evidence="1" id="KW-0479">Metal-binding</keyword>
<feature type="compositionally biased region" description="Basic and acidic residues" evidence="2">
    <location>
        <begin position="1080"/>
        <end position="1089"/>
    </location>
</feature>
<feature type="compositionally biased region" description="Basic and acidic residues" evidence="2">
    <location>
        <begin position="720"/>
        <end position="743"/>
    </location>
</feature>
<dbReference type="SMART" id="SM00343">
    <property type="entry name" value="ZnF_C2HC"/>
    <property type="match status" value="2"/>
</dbReference>
<dbReference type="GO" id="GO:0003676">
    <property type="term" value="F:nucleic acid binding"/>
    <property type="evidence" value="ECO:0007669"/>
    <property type="project" value="InterPro"/>
</dbReference>
<feature type="region of interest" description="Disordered" evidence="2">
    <location>
        <begin position="1487"/>
        <end position="1532"/>
    </location>
</feature>
<feature type="compositionally biased region" description="Pro residues" evidence="2">
    <location>
        <begin position="1487"/>
        <end position="1499"/>
    </location>
</feature>
<organism evidence="5 6">
    <name type="scientific">Lolium multiflorum</name>
    <name type="common">Italian ryegrass</name>
    <name type="synonym">Lolium perenne subsp. multiflorum</name>
    <dbReference type="NCBI Taxonomy" id="4521"/>
    <lineage>
        <taxon>Eukaryota</taxon>
        <taxon>Viridiplantae</taxon>
        <taxon>Streptophyta</taxon>
        <taxon>Embryophyta</taxon>
        <taxon>Tracheophyta</taxon>
        <taxon>Spermatophyta</taxon>
        <taxon>Magnoliopsida</taxon>
        <taxon>Liliopsida</taxon>
        <taxon>Poales</taxon>
        <taxon>Poaceae</taxon>
        <taxon>BOP clade</taxon>
        <taxon>Pooideae</taxon>
        <taxon>Poodae</taxon>
        <taxon>Poeae</taxon>
        <taxon>Poeae Chloroplast Group 2 (Poeae type)</taxon>
        <taxon>Loliodinae</taxon>
        <taxon>Loliinae</taxon>
        <taxon>Lolium</taxon>
    </lineage>
</organism>
<sequence>MDRNGDETRDGEVLRNTERLATQHNLWTQRQEFKEQLSLFETRIDEQYEEVAHNFSTVNQDLALLREATDNLNGQMAANDANMERRMDNLERAITNLGPPPQGMKTILVLIDHMLVKKTLALTQGEVNSIAMLVLMNDLHKNKFLTKIVIKRLAMPTMGVTTNPTTTSSTTWRHMVMLPPKVVKSNQGVISAIILAMTNVEEETHNMIKTRGPSLDIANNLAKTLNNILHVNQVKQVFNSTANPMLWLDVKDLLYHLKPQEMKATGEDDAEAYLSWALKVDKIFRIHNYSGAKKVAMASLEFEDYANTWWEQVLTLREEKGEPPIDTWEEMKEEMHARFVPTHYETDLFNKLQKLKQGTKTVEEFFKEMELTMMRANIQESEQQTIARFFNGLNYPIKRIVEFQPYSNMVELVHQASKAERQVNEDLKYSKSKSYFASKFATTTPPSTSVKPTASSTTSKQPTIQSRMKQTVSSTASSKASTGPSNVTCFKCGTQGHKSFECKNTKVMITMENGDIETLSEGEYEALVQAAVANEEDYDEESGEDPLLCTHDPSPSLVVTRVLTTQPQAMEDQRCNIFQTRAGIGGKSIKVIIDGGSCHNLASTELCEKLNLTLRKHPHPYHVQWLSDKGNVKIQHTVTVNFKIGPYEDTVECDVVPMTVCHMLLGRPWQFDKKAIHDGYSNAYTFKVKDKKFELRPMTPSQIIADNAKALARAQHHIHHSELRGEGATHQKESERHHPHMSERKSVLLATKSEWREVKDNPSTTIHYVLICKGLSSETNDLTNIPSSLLSLLKEFQDVFPDELPHGLPPLRGIEHRIDLIPGAPLPNRAAYRTNPEDTKEIQRQIQDLLAKGEVVRLHGIPASIVSDRDVKFMSYLWKSLMAKFGVKLLFSSSSHPQTDGQTEVVNRSLSTLLRTLVKKNLKSWEDCLPHAEFAYNRAKHKTTSRSPFMVVYGFEPPTALDILPLPLHERTNMDFDKRTTAMKKLHEETRATIQEHVLRQATRLNAKKKERIFEEGDLVWIHLRKERFPHERNSKLKPRGDGPFKVLKRINNNAYVIDIPTSKYLVSNTFNVSDLSPYHGDEEDHESRTTLSQGGGDDVAPLTNDTTSRPTSPPSGPMTRARAKALHDKVNSLLTTLDLDTPLDGMLPHAETLCVIRYVEHQDPGEDTPWSREGEELAEKMPQKLDPMLYKKEGEEGLAETFTQDRHCRPRPPALPARLLPATSAAAAGLLTQPGLRPAAALCDAPRPGRLPAGTGPTRVDFIPTVYLSSMDQETFCNAHFTPADKDAAKSADDTALADYDRKVQDHSTAVATYRLDLTEYTQWIDEDARAAAVLTSSVLPQYAAEFMGLPTAAAQWAFLRQRYQPSGDALYLSVVRQEHALQQGDSTIDEFYTQSAAIWRQLDSLRTAVCATCPCCLTVRADLEFQRVFEFLSRLRKEFEPRRAQLLARGRVPLSEVLAELRAEETRLRGAGLLEVPSVLAARGPPVPSARGPPMPPVSLRSPAQPILPTPPFQGQRQPQQPRGSTSLPCTYCGRPGHTFSTCWQRDPSLRPPQHTRRQAGSSGSSAVALSDQDIIRGLRGLLAGTGLCL</sequence>
<dbReference type="InterPro" id="IPR056924">
    <property type="entry name" value="SH3_Tf2-1"/>
</dbReference>
<feature type="region of interest" description="Disordered" evidence="2">
    <location>
        <begin position="1077"/>
        <end position="1124"/>
    </location>
</feature>
<dbReference type="PANTHER" id="PTHR35046">
    <property type="entry name" value="ZINC KNUCKLE (CCHC-TYPE) FAMILY PROTEIN"/>
    <property type="match status" value="1"/>
</dbReference>
<dbReference type="PANTHER" id="PTHR35046:SF9">
    <property type="entry name" value="RNA-DIRECTED DNA POLYMERASE"/>
    <property type="match status" value="1"/>
</dbReference>
<dbReference type="InterPro" id="IPR005162">
    <property type="entry name" value="Retrotrans_gag_dom"/>
</dbReference>
<dbReference type="InterPro" id="IPR001584">
    <property type="entry name" value="Integrase_cat-core"/>
</dbReference>
<protein>
    <recommendedName>
        <fullName evidence="7">Gag-pol polyprotein</fullName>
    </recommendedName>
</protein>
<evidence type="ECO:0000256" key="1">
    <source>
        <dbReference type="PROSITE-ProRule" id="PRU00047"/>
    </source>
</evidence>
<dbReference type="Gene3D" id="2.40.70.10">
    <property type="entry name" value="Acid Proteases"/>
    <property type="match status" value="1"/>
</dbReference>
<dbReference type="CDD" id="cd00303">
    <property type="entry name" value="retropepsin_like"/>
    <property type="match status" value="1"/>
</dbReference>
<dbReference type="InterPro" id="IPR021109">
    <property type="entry name" value="Peptidase_aspartic_dom_sf"/>
</dbReference>
<dbReference type="InterPro" id="IPR001878">
    <property type="entry name" value="Znf_CCHC"/>
</dbReference>
<feature type="region of interest" description="Disordered" evidence="2">
    <location>
        <begin position="1544"/>
        <end position="1570"/>
    </location>
</feature>
<evidence type="ECO:0000313" key="5">
    <source>
        <dbReference type="EMBL" id="KAK1604298.1"/>
    </source>
</evidence>
<dbReference type="InterPro" id="IPR043502">
    <property type="entry name" value="DNA/RNA_pol_sf"/>
</dbReference>
<evidence type="ECO:0000256" key="2">
    <source>
        <dbReference type="SAM" id="MobiDB-lite"/>
    </source>
</evidence>
<evidence type="ECO:0000259" key="4">
    <source>
        <dbReference type="PROSITE" id="PS50994"/>
    </source>
</evidence>
<dbReference type="Proteomes" id="UP001231189">
    <property type="component" value="Unassembled WGS sequence"/>
</dbReference>
<dbReference type="Pfam" id="PF24626">
    <property type="entry name" value="SH3_Tf2-1"/>
    <property type="match status" value="1"/>
</dbReference>
<evidence type="ECO:0000259" key="3">
    <source>
        <dbReference type="PROSITE" id="PS50158"/>
    </source>
</evidence>
<feature type="compositionally biased region" description="Low complexity" evidence="2">
    <location>
        <begin position="473"/>
        <end position="482"/>
    </location>
</feature>
<dbReference type="Pfam" id="PF00098">
    <property type="entry name" value="zf-CCHC"/>
    <property type="match status" value="1"/>
</dbReference>
<dbReference type="SUPFAM" id="SSF56672">
    <property type="entry name" value="DNA/RNA polymerases"/>
    <property type="match status" value="1"/>
</dbReference>
<feature type="compositionally biased region" description="Low complexity" evidence="2">
    <location>
        <begin position="441"/>
        <end position="460"/>
    </location>
</feature>
<gene>
    <name evidence="5" type="ORF">QYE76_027971</name>
</gene>
<feature type="compositionally biased region" description="Low complexity" evidence="2">
    <location>
        <begin position="1515"/>
        <end position="1529"/>
    </location>
</feature>
<keyword evidence="6" id="KW-1185">Reference proteome</keyword>
<reference evidence="5" key="1">
    <citation type="submission" date="2023-07" db="EMBL/GenBank/DDBJ databases">
        <title>A chromosome-level genome assembly of Lolium multiflorum.</title>
        <authorList>
            <person name="Chen Y."/>
            <person name="Copetti D."/>
            <person name="Kolliker R."/>
            <person name="Studer B."/>
        </authorList>
    </citation>
    <scope>NUCLEOTIDE SEQUENCE</scope>
    <source>
        <strain evidence="5">02402/16</strain>
        <tissue evidence="5">Leaf</tissue>
    </source>
</reference>
<dbReference type="Gene3D" id="3.30.420.10">
    <property type="entry name" value="Ribonuclease H-like superfamily/Ribonuclease H"/>
    <property type="match status" value="1"/>
</dbReference>
<dbReference type="SUPFAM" id="SSF53098">
    <property type="entry name" value="Ribonuclease H-like"/>
    <property type="match status" value="1"/>
</dbReference>
<dbReference type="GO" id="GO:0008270">
    <property type="term" value="F:zinc ion binding"/>
    <property type="evidence" value="ECO:0007669"/>
    <property type="project" value="UniProtKB-KW"/>
</dbReference>
<dbReference type="GO" id="GO:0015074">
    <property type="term" value="P:DNA integration"/>
    <property type="evidence" value="ECO:0007669"/>
    <property type="project" value="InterPro"/>
</dbReference>
<accession>A0AAD8QK46</accession>
<dbReference type="PROSITE" id="PS50994">
    <property type="entry name" value="INTEGRASE"/>
    <property type="match status" value="1"/>
</dbReference>